<gene>
    <name evidence="1" type="ORF">DVK85_03355</name>
</gene>
<sequence>MKKIHLFIVVCTAVLSSCSNDDSNDSVNAPLSVTINGIDKSFDEVDVEISGDRVYVTALTPNHSETISFETTINYVGDEMIYEVIYNNDNGVYREISVGDILDNVEVNTEHRLKGTFHGSVKSILLDGDNETFSFTNGSFDIDY</sequence>
<dbReference type="EMBL" id="CP031188">
    <property type="protein sequence ID" value="AXG73316.1"/>
    <property type="molecule type" value="Genomic_DNA"/>
</dbReference>
<evidence type="ECO:0000313" key="2">
    <source>
        <dbReference type="Proteomes" id="UP000253951"/>
    </source>
</evidence>
<accession>A0A345H9Q6</accession>
<keyword evidence="2" id="KW-1185">Reference proteome</keyword>
<proteinExistence type="predicted"/>
<protein>
    <submittedName>
        <fullName evidence="1">Uncharacterized protein</fullName>
    </submittedName>
</protein>
<organism evidence="1 2">
    <name type="scientific">Flavobacterium arcticum</name>
    <dbReference type="NCBI Taxonomy" id="1784713"/>
    <lineage>
        <taxon>Bacteria</taxon>
        <taxon>Pseudomonadati</taxon>
        <taxon>Bacteroidota</taxon>
        <taxon>Flavobacteriia</taxon>
        <taxon>Flavobacteriales</taxon>
        <taxon>Flavobacteriaceae</taxon>
        <taxon>Flavobacterium</taxon>
    </lineage>
</organism>
<name>A0A345H9Q6_9FLAO</name>
<reference evidence="1 2" key="1">
    <citation type="submission" date="2018-07" db="EMBL/GenBank/DDBJ databases">
        <title>Complete genome sequence of Flavobacterium arcticum type strain SM1502T.</title>
        <authorList>
            <person name="Li Y."/>
            <person name="Li D.-D."/>
        </authorList>
    </citation>
    <scope>NUCLEOTIDE SEQUENCE [LARGE SCALE GENOMIC DNA]</scope>
    <source>
        <strain evidence="1 2">SM1502</strain>
    </source>
</reference>
<dbReference type="Proteomes" id="UP000253951">
    <property type="component" value="Chromosome"/>
</dbReference>
<dbReference type="PROSITE" id="PS51257">
    <property type="entry name" value="PROKAR_LIPOPROTEIN"/>
    <property type="match status" value="1"/>
</dbReference>
<dbReference type="AlphaFoldDB" id="A0A345H9Q6"/>
<evidence type="ECO:0000313" key="1">
    <source>
        <dbReference type="EMBL" id="AXG73316.1"/>
    </source>
</evidence>
<dbReference type="KEGG" id="fat:DVK85_03355"/>